<name>A0A0B6Y9L3_9EUPU</name>
<proteinExistence type="predicted"/>
<evidence type="ECO:0000313" key="1">
    <source>
        <dbReference type="EMBL" id="CEK52864.1"/>
    </source>
</evidence>
<protein>
    <submittedName>
        <fullName evidence="1">Uncharacterized protein</fullName>
    </submittedName>
</protein>
<dbReference type="AlphaFoldDB" id="A0A0B6Y9L3"/>
<sequence>MKCLSFHISSPNFATAGVPVPLLICGISVAQLNPEQIFYDLMSDNSIVPHS</sequence>
<dbReference type="EMBL" id="HACG01005999">
    <property type="protein sequence ID" value="CEK52864.1"/>
    <property type="molecule type" value="Transcribed_RNA"/>
</dbReference>
<organism evidence="1">
    <name type="scientific">Arion vulgaris</name>
    <dbReference type="NCBI Taxonomy" id="1028688"/>
    <lineage>
        <taxon>Eukaryota</taxon>
        <taxon>Metazoa</taxon>
        <taxon>Spiralia</taxon>
        <taxon>Lophotrochozoa</taxon>
        <taxon>Mollusca</taxon>
        <taxon>Gastropoda</taxon>
        <taxon>Heterobranchia</taxon>
        <taxon>Euthyneura</taxon>
        <taxon>Panpulmonata</taxon>
        <taxon>Eupulmonata</taxon>
        <taxon>Stylommatophora</taxon>
        <taxon>Helicina</taxon>
        <taxon>Arionoidea</taxon>
        <taxon>Arionidae</taxon>
        <taxon>Arion</taxon>
    </lineage>
</organism>
<reference evidence="1" key="1">
    <citation type="submission" date="2014-12" db="EMBL/GenBank/DDBJ databases">
        <title>Insight into the proteome of Arion vulgaris.</title>
        <authorList>
            <person name="Aradska J."/>
            <person name="Bulat T."/>
            <person name="Smidak R."/>
            <person name="Sarate P."/>
            <person name="Gangsoo J."/>
            <person name="Sialana F."/>
            <person name="Bilban M."/>
            <person name="Lubec G."/>
        </authorList>
    </citation>
    <scope>NUCLEOTIDE SEQUENCE</scope>
    <source>
        <tissue evidence="1">Skin</tissue>
    </source>
</reference>
<gene>
    <name evidence="1" type="primary">ORF18287</name>
</gene>
<accession>A0A0B6Y9L3</accession>